<feature type="compositionally biased region" description="Polar residues" evidence="1">
    <location>
        <begin position="117"/>
        <end position="126"/>
    </location>
</feature>
<protein>
    <submittedName>
        <fullName evidence="2 3">Uncharacterized protein</fullName>
    </submittedName>
</protein>
<dbReference type="AlphaFoldDB" id="A0A2K2DIE0"/>
<dbReference type="EMBL" id="CM000880">
    <property type="protein sequence ID" value="PNT74034.1"/>
    <property type="molecule type" value="Genomic_DNA"/>
</dbReference>
<evidence type="ECO:0000313" key="3">
    <source>
        <dbReference type="EnsemblPlants" id="PNT74034"/>
    </source>
</evidence>
<reference evidence="2 3" key="1">
    <citation type="journal article" date="2010" name="Nature">
        <title>Genome sequencing and analysis of the model grass Brachypodium distachyon.</title>
        <authorList>
            <consortium name="International Brachypodium Initiative"/>
        </authorList>
    </citation>
    <scope>NUCLEOTIDE SEQUENCE [LARGE SCALE GENOMIC DNA]</scope>
    <source>
        <strain evidence="2 3">Bd21</strain>
    </source>
</reference>
<feature type="compositionally biased region" description="Basic residues" evidence="1">
    <location>
        <begin position="68"/>
        <end position="80"/>
    </location>
</feature>
<feature type="compositionally biased region" description="Polar residues" evidence="1">
    <location>
        <begin position="133"/>
        <end position="143"/>
    </location>
</feature>
<feature type="region of interest" description="Disordered" evidence="1">
    <location>
        <begin position="1"/>
        <end position="143"/>
    </location>
</feature>
<reference evidence="2" key="2">
    <citation type="submission" date="2017-06" db="EMBL/GenBank/DDBJ databases">
        <title>WGS assembly of Brachypodium distachyon.</title>
        <authorList>
            <consortium name="The International Brachypodium Initiative"/>
            <person name="Lucas S."/>
            <person name="Harmon-Smith M."/>
            <person name="Lail K."/>
            <person name="Tice H."/>
            <person name="Grimwood J."/>
            <person name="Bruce D."/>
            <person name="Barry K."/>
            <person name="Shu S."/>
            <person name="Lindquist E."/>
            <person name="Wang M."/>
            <person name="Pitluck S."/>
            <person name="Vogel J.P."/>
            <person name="Garvin D.F."/>
            <person name="Mockler T.C."/>
            <person name="Schmutz J."/>
            <person name="Rokhsar D."/>
            <person name="Bevan M.W."/>
        </authorList>
    </citation>
    <scope>NUCLEOTIDE SEQUENCE</scope>
    <source>
        <strain evidence="2">Bd21</strain>
    </source>
</reference>
<gene>
    <name evidence="2" type="ORF">BRADI_1g06638v3</name>
</gene>
<accession>A0A2K2DIE0</accession>
<evidence type="ECO:0000256" key="1">
    <source>
        <dbReference type="SAM" id="MobiDB-lite"/>
    </source>
</evidence>
<dbReference type="Gramene" id="PNT74034">
    <property type="protein sequence ID" value="PNT74034"/>
    <property type="gene ID" value="BRADI_1g06638v3"/>
</dbReference>
<dbReference type="Proteomes" id="UP000008810">
    <property type="component" value="Chromosome 1"/>
</dbReference>
<evidence type="ECO:0000313" key="4">
    <source>
        <dbReference type="Proteomes" id="UP000008810"/>
    </source>
</evidence>
<name>A0A2K2DIE0_BRADI</name>
<dbReference type="InParanoid" id="A0A2K2DIE0"/>
<organism evidence="2">
    <name type="scientific">Brachypodium distachyon</name>
    <name type="common">Purple false brome</name>
    <name type="synonym">Trachynia distachya</name>
    <dbReference type="NCBI Taxonomy" id="15368"/>
    <lineage>
        <taxon>Eukaryota</taxon>
        <taxon>Viridiplantae</taxon>
        <taxon>Streptophyta</taxon>
        <taxon>Embryophyta</taxon>
        <taxon>Tracheophyta</taxon>
        <taxon>Spermatophyta</taxon>
        <taxon>Magnoliopsida</taxon>
        <taxon>Liliopsida</taxon>
        <taxon>Poales</taxon>
        <taxon>Poaceae</taxon>
        <taxon>BOP clade</taxon>
        <taxon>Pooideae</taxon>
        <taxon>Stipodae</taxon>
        <taxon>Brachypodieae</taxon>
        <taxon>Brachypodium</taxon>
    </lineage>
</organism>
<sequence length="183" mass="19431">MATPSRRERRPRTLSSSAPGCRVFTPHAHTPNADRSSSFVANRTDERTEQKPPTTVRTDVGPSTPHSPNHHRPGRPNRPTHRTDAPTQTATHHCSPKPSAPLAHAQPPQCRAAAPTTGATHSTRSGTACPGSGATTGKGSPVSPENTKILMARAACMSLSEIHPSPIWIMASQELLICGLPID</sequence>
<proteinExistence type="predicted"/>
<keyword evidence="4" id="KW-1185">Reference proteome</keyword>
<dbReference type="EnsemblPlants" id="PNT74034">
    <property type="protein sequence ID" value="PNT74034"/>
    <property type="gene ID" value="BRADI_1g06638v3"/>
</dbReference>
<evidence type="ECO:0000313" key="2">
    <source>
        <dbReference type="EMBL" id="PNT74034.1"/>
    </source>
</evidence>
<reference evidence="3" key="3">
    <citation type="submission" date="2018-08" db="UniProtKB">
        <authorList>
            <consortium name="EnsemblPlants"/>
        </authorList>
    </citation>
    <scope>IDENTIFICATION</scope>
    <source>
        <strain evidence="3">cv. Bd21</strain>
    </source>
</reference>